<reference evidence="3" key="2">
    <citation type="submission" date="2015-01" db="EMBL/GenBank/DDBJ databases">
        <title>Evolutionary Origins and Diversification of the Mycorrhizal Mutualists.</title>
        <authorList>
            <consortium name="DOE Joint Genome Institute"/>
            <consortium name="Mycorrhizal Genomics Consortium"/>
            <person name="Kohler A."/>
            <person name="Kuo A."/>
            <person name="Nagy L.G."/>
            <person name="Floudas D."/>
            <person name="Copeland A."/>
            <person name="Barry K.W."/>
            <person name="Cichocki N."/>
            <person name="Veneault-Fourrey C."/>
            <person name="LaButti K."/>
            <person name="Lindquist E.A."/>
            <person name="Lipzen A."/>
            <person name="Lundell T."/>
            <person name="Morin E."/>
            <person name="Murat C."/>
            <person name="Riley R."/>
            <person name="Ohm R."/>
            <person name="Sun H."/>
            <person name="Tunlid A."/>
            <person name="Henrissat B."/>
            <person name="Grigoriev I.V."/>
            <person name="Hibbett D.S."/>
            <person name="Martin F."/>
        </authorList>
    </citation>
    <scope>NUCLEOTIDE SEQUENCE [LARGE SCALE GENOMIC DNA]</scope>
    <source>
        <strain evidence="3">Ve08.2h10</strain>
    </source>
</reference>
<feature type="compositionally biased region" description="Low complexity" evidence="1">
    <location>
        <begin position="180"/>
        <end position="190"/>
    </location>
</feature>
<dbReference type="InParanoid" id="A0A0D0CAD4"/>
<keyword evidence="3" id="KW-1185">Reference proteome</keyword>
<dbReference type="HOGENOM" id="CLU_041175_2_1_1"/>
<dbReference type="Proteomes" id="UP000054538">
    <property type="component" value="Unassembled WGS sequence"/>
</dbReference>
<evidence type="ECO:0000256" key="1">
    <source>
        <dbReference type="SAM" id="MobiDB-lite"/>
    </source>
</evidence>
<accession>A0A0D0CAD4</accession>
<gene>
    <name evidence="2" type="ORF">PAXRUDRAFT_180520</name>
</gene>
<organism evidence="2 3">
    <name type="scientific">Paxillus rubicundulus Ve08.2h10</name>
    <dbReference type="NCBI Taxonomy" id="930991"/>
    <lineage>
        <taxon>Eukaryota</taxon>
        <taxon>Fungi</taxon>
        <taxon>Dikarya</taxon>
        <taxon>Basidiomycota</taxon>
        <taxon>Agaricomycotina</taxon>
        <taxon>Agaricomycetes</taxon>
        <taxon>Agaricomycetidae</taxon>
        <taxon>Boletales</taxon>
        <taxon>Paxilineae</taxon>
        <taxon>Paxillaceae</taxon>
        <taxon>Paxillus</taxon>
    </lineage>
</organism>
<protein>
    <submittedName>
        <fullName evidence="2">Uncharacterized protein</fullName>
    </submittedName>
</protein>
<evidence type="ECO:0000313" key="2">
    <source>
        <dbReference type="EMBL" id="KIK72513.1"/>
    </source>
</evidence>
<sequence length="202" mass="21622">TSKLVTWLIDHPVDCIVLFSDDKSAPRPQGKPSGRTKQDICAVIAEVIFKDDADWGQAFSTHPAKFTKPLLLRLKKNYHNQAVKFTQTGNGVALDAEGHSNLLQAVEKEFLWYSDLHGLWKGTPSYTPKSIINSTPGASGGTQLLALVQPKKSSDASSSDPPIHINTTCTGAASESQTIPLPAATAPPTLSSGLEPMQCFGP</sequence>
<reference evidence="2 3" key="1">
    <citation type="submission" date="2014-04" db="EMBL/GenBank/DDBJ databases">
        <authorList>
            <consortium name="DOE Joint Genome Institute"/>
            <person name="Kuo A."/>
            <person name="Kohler A."/>
            <person name="Jargeat P."/>
            <person name="Nagy L.G."/>
            <person name="Floudas D."/>
            <person name="Copeland A."/>
            <person name="Barry K.W."/>
            <person name="Cichocki N."/>
            <person name="Veneault-Fourrey C."/>
            <person name="LaButti K."/>
            <person name="Lindquist E.A."/>
            <person name="Lipzen A."/>
            <person name="Lundell T."/>
            <person name="Morin E."/>
            <person name="Murat C."/>
            <person name="Sun H."/>
            <person name="Tunlid A."/>
            <person name="Henrissat B."/>
            <person name="Grigoriev I.V."/>
            <person name="Hibbett D.S."/>
            <person name="Martin F."/>
            <person name="Nordberg H.P."/>
            <person name="Cantor M.N."/>
            <person name="Hua S.X."/>
        </authorList>
    </citation>
    <scope>NUCLEOTIDE SEQUENCE [LARGE SCALE GENOMIC DNA]</scope>
    <source>
        <strain evidence="2 3">Ve08.2h10</strain>
    </source>
</reference>
<evidence type="ECO:0000313" key="3">
    <source>
        <dbReference type="Proteomes" id="UP000054538"/>
    </source>
</evidence>
<dbReference type="OrthoDB" id="2678246at2759"/>
<name>A0A0D0CAD4_9AGAM</name>
<dbReference type="AlphaFoldDB" id="A0A0D0CAD4"/>
<feature type="region of interest" description="Disordered" evidence="1">
    <location>
        <begin position="173"/>
        <end position="202"/>
    </location>
</feature>
<dbReference type="STRING" id="930991.A0A0D0CAD4"/>
<proteinExistence type="predicted"/>
<dbReference type="EMBL" id="KN830745">
    <property type="protein sequence ID" value="KIK72513.1"/>
    <property type="molecule type" value="Genomic_DNA"/>
</dbReference>
<feature type="non-terminal residue" evidence="2">
    <location>
        <position position="202"/>
    </location>
</feature>